<evidence type="ECO:0000313" key="2">
    <source>
        <dbReference type="Proteomes" id="UP000294299"/>
    </source>
</evidence>
<dbReference type="Proteomes" id="UP000294299">
    <property type="component" value="Chromosome NFRAN"/>
</dbReference>
<dbReference type="AlphaFoldDB" id="A0A484IBT9"/>
<evidence type="ECO:0000313" key="1">
    <source>
        <dbReference type="EMBL" id="VFJ12481.1"/>
    </source>
</evidence>
<name>A0A484IBT9_9ARCH</name>
<dbReference type="KEGG" id="nfn:NFRAN_0160"/>
<keyword evidence="2" id="KW-1185">Reference proteome</keyword>
<sequence length="48" mass="5433">MVTYSLLICDANKAMSNFSKIQINEVIIEISFACALLKTSKLLKSFKY</sequence>
<dbReference type="EMBL" id="LR216287">
    <property type="protein sequence ID" value="VFJ12481.1"/>
    <property type="molecule type" value="Genomic_DNA"/>
</dbReference>
<protein>
    <submittedName>
        <fullName evidence="1">Uncharacterized protein</fullName>
    </submittedName>
</protein>
<proteinExistence type="predicted"/>
<accession>A0A484IBT9</accession>
<gene>
    <name evidence="1" type="ORF">NFRAN_0160</name>
</gene>
<reference evidence="1 2" key="1">
    <citation type="submission" date="2019-02" db="EMBL/GenBank/DDBJ databases">
        <authorList>
            <person name="Lehtovirta-Morley E L."/>
        </authorList>
    </citation>
    <scope>NUCLEOTIDE SEQUENCE [LARGE SCALE GENOMIC DNA]</scope>
    <source>
        <strain evidence="1">NFRAN1</strain>
    </source>
</reference>
<organism evidence="1 2">
    <name type="scientific">Candidatus Nitrosocosmicus franklandianus</name>
    <dbReference type="NCBI Taxonomy" id="1798806"/>
    <lineage>
        <taxon>Archaea</taxon>
        <taxon>Nitrososphaerota</taxon>
        <taxon>Nitrososphaeria</taxon>
        <taxon>Nitrososphaerales</taxon>
        <taxon>Nitrososphaeraceae</taxon>
        <taxon>Candidatus Nitrosocosmicus</taxon>
    </lineage>
</organism>